<comment type="caution">
    <text evidence="1">The sequence shown here is derived from an EMBL/GenBank/DDBJ whole genome shotgun (WGS) entry which is preliminary data.</text>
</comment>
<protein>
    <submittedName>
        <fullName evidence="1">Uncharacterized protein</fullName>
    </submittedName>
</protein>
<dbReference type="AlphaFoldDB" id="A0ABC9PBE6"/>
<evidence type="ECO:0000313" key="1">
    <source>
        <dbReference type="EMBL" id="EGC24204.1"/>
    </source>
</evidence>
<name>A0ABC9PBE6_STRSA</name>
<accession>A0ABC9PBE6</accession>
<proteinExistence type="predicted"/>
<dbReference type="EMBL" id="AEWZ01000004">
    <property type="protein sequence ID" value="EGC24204.1"/>
    <property type="molecule type" value="Genomic_DNA"/>
</dbReference>
<sequence length="53" mass="6136">MKNQSNTMMSIMNLLLTHFSVMEKPPNHREIRIKRIFFTGECLMVIGASVVQI</sequence>
<organism evidence="1 2">
    <name type="scientific">Streptococcus sanguinis SK405</name>
    <dbReference type="NCBI Taxonomy" id="888817"/>
    <lineage>
        <taxon>Bacteria</taxon>
        <taxon>Bacillati</taxon>
        <taxon>Bacillota</taxon>
        <taxon>Bacilli</taxon>
        <taxon>Lactobacillales</taxon>
        <taxon>Streptococcaceae</taxon>
        <taxon>Streptococcus</taxon>
    </lineage>
</organism>
<dbReference type="Proteomes" id="UP000003857">
    <property type="component" value="Unassembled WGS sequence"/>
</dbReference>
<reference evidence="1 2" key="1">
    <citation type="submission" date="2011-01" db="EMBL/GenBank/DDBJ databases">
        <authorList>
            <person name="Muzny D."/>
            <person name="Qin X."/>
            <person name="Buhay C."/>
            <person name="Dugan-Rocha S."/>
            <person name="Ding Y."/>
            <person name="Chen G."/>
            <person name="Hawes A."/>
            <person name="Holder M."/>
            <person name="Jhangiani S."/>
            <person name="Johnson A."/>
            <person name="Khan Z."/>
            <person name="Li Z."/>
            <person name="Liu W."/>
            <person name="Liu X."/>
            <person name="Perez L."/>
            <person name="Shen H."/>
            <person name="Wang Q."/>
            <person name="Watt J."/>
            <person name="Xi L."/>
            <person name="Xin Y."/>
            <person name="Zhou J."/>
            <person name="Deng J."/>
            <person name="Jiang H."/>
            <person name="Liu Y."/>
            <person name="Qu J."/>
            <person name="Song X.-Z."/>
            <person name="Zhang L."/>
            <person name="Villasana D."/>
            <person name="Johnson A."/>
            <person name="Liu J."/>
            <person name="Liyanage D."/>
            <person name="Lorensuhewa L."/>
            <person name="Robinson T."/>
            <person name="Song A."/>
            <person name="Song B.-B."/>
            <person name="Dinh H."/>
            <person name="Thornton R."/>
            <person name="Coyle M."/>
            <person name="Francisco L."/>
            <person name="Jackson L."/>
            <person name="Javaid M."/>
            <person name="Korchina V."/>
            <person name="Kovar C."/>
            <person name="Mata R."/>
            <person name="Mathew T."/>
            <person name="Ngo R."/>
            <person name="Nguyen L."/>
            <person name="Nguyen N."/>
            <person name="Okwuonu G."/>
            <person name="Ongeri F."/>
            <person name="Pham C."/>
            <person name="Simmons D."/>
            <person name="Wilczek-Boney K."/>
            <person name="Hale W."/>
            <person name="Jakkamsetti A."/>
            <person name="Pham P."/>
            <person name="Ruth R."/>
            <person name="San Lucas F."/>
            <person name="Warren J."/>
            <person name="Zhang J."/>
            <person name="Zhao Z."/>
            <person name="Zhou C."/>
            <person name="Zhu D."/>
            <person name="Lee S."/>
            <person name="Bess C."/>
            <person name="Blankenburg K."/>
            <person name="Forbes L."/>
            <person name="Fu Q."/>
            <person name="Gubbala S."/>
            <person name="Hirani K."/>
            <person name="Jayaseelan J.C."/>
            <person name="Lara F."/>
            <person name="Munidasa M."/>
            <person name="Palculict T."/>
            <person name="Patil S."/>
            <person name="Pu L.-L."/>
            <person name="Saada N."/>
            <person name="Tang L."/>
            <person name="Weissenberger G."/>
            <person name="Zhu Y."/>
            <person name="Hemphill L."/>
            <person name="Shang Y."/>
            <person name="Youmans B."/>
            <person name="Ayvaz T."/>
            <person name="Ross M."/>
            <person name="Santibanez J."/>
            <person name="Aqrawi P."/>
            <person name="Gross S."/>
            <person name="Joshi V."/>
            <person name="Fowler G."/>
            <person name="Nazareth L."/>
            <person name="Reid J."/>
            <person name="Worley K."/>
            <person name="Petrosino J."/>
            <person name="Highlander S."/>
            <person name="Gibbs R."/>
        </authorList>
    </citation>
    <scope>NUCLEOTIDE SEQUENCE [LARGE SCALE GENOMIC DNA]</scope>
    <source>
        <strain evidence="1 2">SK405</strain>
    </source>
</reference>
<evidence type="ECO:0000313" key="2">
    <source>
        <dbReference type="Proteomes" id="UP000003857"/>
    </source>
</evidence>
<gene>
    <name evidence="1" type="ORF">HMPREF9390_2035</name>
</gene>